<name>A0ABT2Z5Y2_9RHOB</name>
<comment type="caution">
    <text evidence="1">The sequence shown here is derived from an EMBL/GenBank/DDBJ whole genome shotgun (WGS) entry which is preliminary data.</text>
</comment>
<dbReference type="EMBL" id="JAOWLA010000019">
    <property type="protein sequence ID" value="MCV2866507.1"/>
    <property type="molecule type" value="Genomic_DNA"/>
</dbReference>
<dbReference type="Proteomes" id="UP001652503">
    <property type="component" value="Unassembled WGS sequence"/>
</dbReference>
<evidence type="ECO:0000313" key="2">
    <source>
        <dbReference type="Proteomes" id="UP001652503"/>
    </source>
</evidence>
<accession>A0ABT2Z5Y2</accession>
<gene>
    <name evidence="1" type="ORF">OE647_17455</name>
</gene>
<evidence type="ECO:0000313" key="1">
    <source>
        <dbReference type="EMBL" id="MCV2866507.1"/>
    </source>
</evidence>
<dbReference type="RefSeq" id="WP_263723036.1">
    <property type="nucleotide sequence ID" value="NZ_JAOWLA010000019.1"/>
</dbReference>
<keyword evidence="2" id="KW-1185">Reference proteome</keyword>
<sequence>MQDVIESSRLTAVQKICLISGEELARAAGFSGVSDGFRAWCKKAGITPVPGLERRYDPKLVRQRLDEMQGMLPDAANQNAASLVEQRRARRGAR</sequence>
<proteinExistence type="predicted"/>
<organism evidence="1 2">
    <name type="scientific">Albidovulum sediminicola</name>
    <dbReference type="NCBI Taxonomy" id="2984331"/>
    <lineage>
        <taxon>Bacteria</taxon>
        <taxon>Pseudomonadati</taxon>
        <taxon>Pseudomonadota</taxon>
        <taxon>Alphaproteobacteria</taxon>
        <taxon>Rhodobacterales</taxon>
        <taxon>Paracoccaceae</taxon>
        <taxon>Albidovulum</taxon>
    </lineage>
</organism>
<reference evidence="1 2" key="1">
    <citation type="submission" date="2022-10" db="EMBL/GenBank/DDBJ databases">
        <title>Defluviimonas sp. nov., isolated from ocean surface water.</title>
        <authorList>
            <person name="He W."/>
            <person name="Wang L."/>
            <person name="Zhang D.-F."/>
        </authorList>
    </citation>
    <scope>NUCLEOTIDE SEQUENCE [LARGE SCALE GENOMIC DNA]</scope>
    <source>
        <strain evidence="1 2">WL0075</strain>
    </source>
</reference>
<protein>
    <submittedName>
        <fullName evidence="1">Uncharacterized protein</fullName>
    </submittedName>
</protein>